<keyword evidence="2" id="KW-1185">Reference proteome</keyword>
<dbReference type="EMBL" id="BMGT01000004">
    <property type="protein sequence ID" value="GGG87323.1"/>
    <property type="molecule type" value="Genomic_DNA"/>
</dbReference>
<comment type="caution">
    <text evidence="1">The sequence shown here is derived from an EMBL/GenBank/DDBJ whole genome shotgun (WGS) entry which is preliminary data.</text>
</comment>
<dbReference type="RefSeq" id="WP_188555461.1">
    <property type="nucleotide sequence ID" value="NZ_BMGT01000004.1"/>
</dbReference>
<accession>A0A917MA61</accession>
<dbReference type="Pfam" id="PF04255">
    <property type="entry name" value="DUF433"/>
    <property type="match status" value="1"/>
</dbReference>
<gene>
    <name evidence="1" type="ORF">GCM10011585_34240</name>
</gene>
<dbReference type="InterPro" id="IPR007367">
    <property type="entry name" value="DUF433"/>
</dbReference>
<sequence>MDPLEEAREMVIEDPGILSGTPVIKGTRVPVHDVAGMFDAGVPMDEILESYPSLKKRQVELASVYARAFPAPKRPRRHLVDLEHVTIIKRERLSLSALTSKSRKTTS</sequence>
<dbReference type="InterPro" id="IPR036388">
    <property type="entry name" value="WH-like_DNA-bd_sf"/>
</dbReference>
<reference evidence="1" key="2">
    <citation type="submission" date="2020-09" db="EMBL/GenBank/DDBJ databases">
        <authorList>
            <person name="Sun Q."/>
            <person name="Zhou Y."/>
        </authorList>
    </citation>
    <scope>NUCLEOTIDE SEQUENCE</scope>
    <source>
        <strain evidence="1">CGMCC 1.12997</strain>
    </source>
</reference>
<organism evidence="1 2">
    <name type="scientific">Edaphobacter dinghuensis</name>
    <dbReference type="NCBI Taxonomy" id="1560005"/>
    <lineage>
        <taxon>Bacteria</taxon>
        <taxon>Pseudomonadati</taxon>
        <taxon>Acidobacteriota</taxon>
        <taxon>Terriglobia</taxon>
        <taxon>Terriglobales</taxon>
        <taxon>Acidobacteriaceae</taxon>
        <taxon>Edaphobacter</taxon>
    </lineage>
</organism>
<dbReference type="PANTHER" id="PTHR34849:SF3">
    <property type="entry name" value="SSR2962 PROTEIN"/>
    <property type="match status" value="1"/>
</dbReference>
<evidence type="ECO:0000313" key="2">
    <source>
        <dbReference type="Proteomes" id="UP000647241"/>
    </source>
</evidence>
<dbReference type="AlphaFoldDB" id="A0A917MA61"/>
<evidence type="ECO:0000313" key="1">
    <source>
        <dbReference type="EMBL" id="GGG87323.1"/>
    </source>
</evidence>
<name>A0A917MA61_9BACT</name>
<reference evidence="1" key="1">
    <citation type="journal article" date="2014" name="Int. J. Syst. Evol. Microbiol.">
        <title>Complete genome sequence of Corynebacterium casei LMG S-19264T (=DSM 44701T), isolated from a smear-ripened cheese.</title>
        <authorList>
            <consortium name="US DOE Joint Genome Institute (JGI-PGF)"/>
            <person name="Walter F."/>
            <person name="Albersmeier A."/>
            <person name="Kalinowski J."/>
            <person name="Ruckert C."/>
        </authorList>
    </citation>
    <scope>NUCLEOTIDE SEQUENCE</scope>
    <source>
        <strain evidence="1">CGMCC 1.12997</strain>
    </source>
</reference>
<dbReference type="InterPro" id="IPR009057">
    <property type="entry name" value="Homeodomain-like_sf"/>
</dbReference>
<proteinExistence type="predicted"/>
<dbReference type="PANTHER" id="PTHR34849">
    <property type="entry name" value="SSL5025 PROTEIN"/>
    <property type="match status" value="1"/>
</dbReference>
<dbReference type="Gene3D" id="1.10.10.10">
    <property type="entry name" value="Winged helix-like DNA-binding domain superfamily/Winged helix DNA-binding domain"/>
    <property type="match status" value="1"/>
</dbReference>
<dbReference type="Proteomes" id="UP000647241">
    <property type="component" value="Unassembled WGS sequence"/>
</dbReference>
<dbReference type="SUPFAM" id="SSF46689">
    <property type="entry name" value="Homeodomain-like"/>
    <property type="match status" value="1"/>
</dbReference>
<protein>
    <recommendedName>
        <fullName evidence="3">DUF433 domain-containing protein</fullName>
    </recommendedName>
</protein>
<evidence type="ECO:0008006" key="3">
    <source>
        <dbReference type="Google" id="ProtNLM"/>
    </source>
</evidence>